<dbReference type="PROSITE" id="PS50850">
    <property type="entry name" value="MFS"/>
    <property type="match status" value="1"/>
</dbReference>
<feature type="transmembrane region" description="Helical" evidence="4">
    <location>
        <begin position="82"/>
        <end position="101"/>
    </location>
</feature>
<evidence type="ECO:0000259" key="5">
    <source>
        <dbReference type="PROSITE" id="PS50850"/>
    </source>
</evidence>
<proteinExistence type="predicted"/>
<evidence type="ECO:0000256" key="1">
    <source>
        <dbReference type="ARBA" id="ARBA00022692"/>
    </source>
</evidence>
<dbReference type="EMBL" id="CP002819">
    <property type="protein sequence ID" value="AEG69855.1"/>
    <property type="molecule type" value="Genomic_DNA"/>
</dbReference>
<feature type="transmembrane region" description="Helical" evidence="4">
    <location>
        <begin position="167"/>
        <end position="193"/>
    </location>
</feature>
<evidence type="ECO:0000256" key="2">
    <source>
        <dbReference type="ARBA" id="ARBA00022989"/>
    </source>
</evidence>
<evidence type="ECO:0000256" key="3">
    <source>
        <dbReference type="ARBA" id="ARBA00023136"/>
    </source>
</evidence>
<keyword evidence="2 4" id="KW-1133">Transmembrane helix</keyword>
<dbReference type="SUPFAM" id="SSF103473">
    <property type="entry name" value="MFS general substrate transporter"/>
    <property type="match status" value="1"/>
</dbReference>
<dbReference type="Gene3D" id="1.20.1250.20">
    <property type="entry name" value="MFS general substrate transporter like domains"/>
    <property type="match status" value="2"/>
</dbReference>
<organism evidence="6 7">
    <name type="scientific">Ralstonia solanacearum (strain Po82)</name>
    <dbReference type="NCBI Taxonomy" id="1031711"/>
    <lineage>
        <taxon>Bacteria</taxon>
        <taxon>Pseudomonadati</taxon>
        <taxon>Pseudomonadota</taxon>
        <taxon>Betaproteobacteria</taxon>
        <taxon>Burkholderiales</taxon>
        <taxon>Burkholderiaceae</taxon>
        <taxon>Ralstonia</taxon>
        <taxon>Ralstonia solanacearum species complex</taxon>
    </lineage>
</organism>
<dbReference type="InterPro" id="IPR020846">
    <property type="entry name" value="MFS_dom"/>
</dbReference>
<feature type="transmembrane region" description="Helical" evidence="4">
    <location>
        <begin position="108"/>
        <end position="126"/>
    </location>
</feature>
<accession>F6G3M2</accession>
<evidence type="ECO:0000313" key="6">
    <source>
        <dbReference type="EMBL" id="AEG69855.1"/>
    </source>
</evidence>
<dbReference type="AlphaFoldDB" id="F6G3M2"/>
<feature type="transmembrane region" description="Helical" evidence="4">
    <location>
        <begin position="363"/>
        <end position="381"/>
    </location>
</feature>
<dbReference type="PANTHER" id="PTHR23537">
    <property type="match status" value="1"/>
</dbReference>
<dbReference type="GO" id="GO:0022857">
    <property type="term" value="F:transmembrane transporter activity"/>
    <property type="evidence" value="ECO:0007669"/>
    <property type="project" value="InterPro"/>
</dbReference>
<feature type="transmembrane region" description="Helical" evidence="4">
    <location>
        <begin position="281"/>
        <end position="302"/>
    </location>
</feature>
<feature type="transmembrane region" description="Helical" evidence="4">
    <location>
        <begin position="309"/>
        <end position="327"/>
    </location>
</feature>
<feature type="transmembrane region" description="Helical" evidence="4">
    <location>
        <begin position="199"/>
        <end position="217"/>
    </location>
</feature>
<feature type="transmembrane region" description="Helical" evidence="4">
    <location>
        <begin position="248"/>
        <end position="269"/>
    </location>
</feature>
<evidence type="ECO:0000313" key="7">
    <source>
        <dbReference type="Proteomes" id="UP000007953"/>
    </source>
</evidence>
<dbReference type="HOGENOM" id="CLU_001265_7_2_4"/>
<dbReference type="CDD" id="cd06180">
    <property type="entry name" value="MFS_YjiJ"/>
    <property type="match status" value="1"/>
</dbReference>
<dbReference type="Proteomes" id="UP000007953">
    <property type="component" value="Chromosome"/>
</dbReference>
<dbReference type="InterPro" id="IPR036259">
    <property type="entry name" value="MFS_trans_sf"/>
</dbReference>
<dbReference type="Pfam" id="PF06779">
    <property type="entry name" value="MFS_4"/>
    <property type="match status" value="1"/>
</dbReference>
<feature type="transmembrane region" description="Helical" evidence="4">
    <location>
        <begin position="132"/>
        <end position="155"/>
    </location>
</feature>
<sequence>MSGAPSMKCRLLSFQSIPAMQHALPSSSPLPAAHEARASAWRVAIAGMIALSVAMGIGRFAFTPILPMMLHDGSITLAQGSWLATGNYLGYFVGALACMAVRGDAARLTRIGLVATVLLTAGMGVLQGQPAWLALRFVAGMASALVFVFTAGWCLHRLTELGHARLGGIIFCGPGLGITLPGLIASGMVALGWHAQSAWIAFGVLCAALSAAVWSTIRPERQSHAAAPAPGASGAVPRLDVPTVAITLAYGLAGFGYIITATFLPVIARRVLPAGSIWPDLFWPIFGVGVALGAFLSTRISLAHDNRALLAVAYAMQAVAVAVSIAWPTVGGLALSSLLLGLPFTAITLFAMREARRLWPHAVPRLMGLMTAAYGIGQIAGPPLANRLFAATGGFNASLAVAAATLVLGMAMFLAVKRVAPVRA</sequence>
<feature type="domain" description="Major facilitator superfamily (MFS) profile" evidence="5">
    <location>
        <begin position="242"/>
        <end position="424"/>
    </location>
</feature>
<dbReference type="PATRIC" id="fig|1031711.3.peg.2501"/>
<keyword evidence="3 4" id="KW-0472">Membrane</keyword>
<dbReference type="InterPro" id="IPR010645">
    <property type="entry name" value="MFS_4"/>
</dbReference>
<protein>
    <submittedName>
        <fullName evidence="6">Major facilitator transporter protein</fullName>
    </submittedName>
</protein>
<evidence type="ECO:0000256" key="4">
    <source>
        <dbReference type="SAM" id="Phobius"/>
    </source>
</evidence>
<dbReference type="PANTHER" id="PTHR23537:SF1">
    <property type="entry name" value="SUGAR TRANSPORTER"/>
    <property type="match status" value="1"/>
</dbReference>
<feature type="transmembrane region" description="Helical" evidence="4">
    <location>
        <begin position="43"/>
        <end position="62"/>
    </location>
</feature>
<gene>
    <name evidence="6" type="ordered locus">RSPO_c02561</name>
</gene>
<keyword evidence="1 4" id="KW-0812">Transmembrane</keyword>
<feature type="transmembrane region" description="Helical" evidence="4">
    <location>
        <begin position="393"/>
        <end position="416"/>
    </location>
</feature>
<dbReference type="eggNOG" id="COG2814">
    <property type="taxonomic scope" value="Bacteria"/>
</dbReference>
<dbReference type="GO" id="GO:0005886">
    <property type="term" value="C:plasma membrane"/>
    <property type="evidence" value="ECO:0007669"/>
    <property type="project" value="TreeGrafter"/>
</dbReference>
<feature type="transmembrane region" description="Helical" evidence="4">
    <location>
        <begin position="333"/>
        <end position="351"/>
    </location>
</feature>
<name>F6G3M2_RALS8</name>
<reference evidence="6 7" key="1">
    <citation type="journal article" date="2011" name="J. Bacteriol.">
        <title>Complete genome sequence of the plant pathogen Ralstonia solanacearum strain Po82.</title>
        <authorList>
            <person name="Xu J."/>
            <person name="Zheng H.J."/>
            <person name="Liu L."/>
            <person name="Pan Z.C."/>
            <person name="Prior P."/>
            <person name="Tang B."/>
            <person name="Xu J.S."/>
            <person name="Zhang H."/>
            <person name="Tian Q."/>
            <person name="Zhang L.Q."/>
            <person name="Feng J."/>
        </authorList>
    </citation>
    <scope>NUCLEOTIDE SEQUENCE [LARGE SCALE GENOMIC DNA]</scope>
    <source>
        <strain evidence="6 7">Po82</strain>
    </source>
</reference>
<dbReference type="KEGG" id="rsn:RSPO_c02561"/>